<dbReference type="HOGENOM" id="CLU_074324_1_0_9"/>
<comment type="caution">
    <text evidence="1">The sequence shown here is derived from an EMBL/GenBank/DDBJ whole genome shotgun (WGS) entry which is preliminary data.</text>
</comment>
<dbReference type="STRING" id="500633.CLOHIR_02266"/>
<evidence type="ECO:0008006" key="3">
    <source>
        <dbReference type="Google" id="ProtNLM"/>
    </source>
</evidence>
<dbReference type="EMBL" id="ABWP01000090">
    <property type="protein sequence ID" value="EEA84096.1"/>
    <property type="molecule type" value="Genomic_DNA"/>
</dbReference>
<keyword evidence="2" id="KW-1185">Reference proteome</keyword>
<gene>
    <name evidence="1" type="ORF">CLOHIR_02266</name>
</gene>
<dbReference type="Proteomes" id="UP000003178">
    <property type="component" value="Unassembled WGS sequence"/>
</dbReference>
<proteinExistence type="predicted"/>
<name>B6G2A4_PEPHT</name>
<dbReference type="RefSeq" id="WP_006441105.1">
    <property type="nucleotide sequence ID" value="NZ_DS995362.1"/>
</dbReference>
<organism evidence="1 2">
    <name type="scientific">Peptacetobacter hiranonis (strain DSM 13275 / JCM 10541 / KCTC 15199 / TO-931)</name>
    <name type="common">Clostridium hiranonis</name>
    <dbReference type="NCBI Taxonomy" id="500633"/>
    <lineage>
        <taxon>Bacteria</taxon>
        <taxon>Bacillati</taxon>
        <taxon>Bacillota</taxon>
        <taxon>Clostridia</taxon>
        <taxon>Peptostreptococcales</taxon>
        <taxon>Peptostreptococcaceae</taxon>
        <taxon>Peptacetobacter</taxon>
    </lineage>
</organism>
<dbReference type="PANTHER" id="PTHR37954">
    <property type="entry name" value="BLL4979 PROTEIN"/>
    <property type="match status" value="1"/>
</dbReference>
<protein>
    <recommendedName>
        <fullName evidence="3">DUF169 domain-containing protein</fullName>
    </recommendedName>
</protein>
<evidence type="ECO:0000313" key="2">
    <source>
        <dbReference type="Proteomes" id="UP000003178"/>
    </source>
</evidence>
<dbReference type="InterPro" id="IPR003748">
    <property type="entry name" value="DUF169"/>
</dbReference>
<evidence type="ECO:0000313" key="1">
    <source>
        <dbReference type="EMBL" id="EEA84096.1"/>
    </source>
</evidence>
<reference evidence="1 2" key="1">
    <citation type="submission" date="2008-09" db="EMBL/GenBank/DDBJ databases">
        <authorList>
            <person name="Fulton L."/>
            <person name="Clifton S."/>
            <person name="Fulton B."/>
            <person name="Xu J."/>
            <person name="Minx P."/>
            <person name="Pepin K.H."/>
            <person name="Johnson M."/>
            <person name="Thiruvilangam P."/>
            <person name="Bhonagiri V."/>
            <person name="Nash W.E."/>
            <person name="Mardis E.R."/>
            <person name="Wilson R.K."/>
        </authorList>
    </citation>
    <scope>NUCLEOTIDE SEQUENCE [LARGE SCALE GENOMIC DNA]</scope>
    <source>
        <strain evidence="1 2">DSM 13275</strain>
    </source>
</reference>
<dbReference type="PANTHER" id="PTHR37954:SF3">
    <property type="entry name" value="DUF169 DOMAIN-CONTAINING PROTEIN"/>
    <property type="match status" value="1"/>
</dbReference>
<sequence>MNKETILKVQDCLGLERQIVGVRFLVYEKDFENSPAEEFNGKIRLCGFISKAGKGRKFKVTKENFGCSGGPTQTGMSVVSEGFKSGQVHKYSGLYSDLAIARNISDSLMRIPQKIYGLEIMPLSEMDDADVVVVIGFAESIMKLVQGYTYSYGVPQNYISVGNAAACSDMVSKPFMKNDINLSFMCCGARTSTLSDHGELGMGIPMNKFYGIADGVLAIYSK</sequence>
<dbReference type="Pfam" id="PF02596">
    <property type="entry name" value="DUF169"/>
    <property type="match status" value="1"/>
</dbReference>
<accession>B6G2A4</accession>
<dbReference type="AlphaFoldDB" id="B6G2A4"/>
<reference evidence="1 2" key="2">
    <citation type="submission" date="2008-10" db="EMBL/GenBank/DDBJ databases">
        <title>Draft genome sequence of Clostridium hiranonis (DSM 13275).</title>
        <authorList>
            <person name="Sudarsanam P."/>
            <person name="Ley R."/>
            <person name="Guruge J."/>
            <person name="Turnbaugh P.J."/>
            <person name="Mahowald M."/>
            <person name="Liep D."/>
            <person name="Gordon J."/>
        </authorList>
    </citation>
    <scope>NUCLEOTIDE SEQUENCE [LARGE SCALE GENOMIC DNA]</scope>
    <source>
        <strain evidence="1 2">DSM 13275</strain>
    </source>
</reference>
<dbReference type="eggNOG" id="COG2043">
    <property type="taxonomic scope" value="Bacteria"/>
</dbReference>